<dbReference type="EMBL" id="JAIWYP010000010">
    <property type="protein sequence ID" value="KAH3752932.1"/>
    <property type="molecule type" value="Genomic_DNA"/>
</dbReference>
<proteinExistence type="predicted"/>
<evidence type="ECO:0000313" key="1">
    <source>
        <dbReference type="EMBL" id="KAH3752932.1"/>
    </source>
</evidence>
<keyword evidence="2" id="KW-1185">Reference proteome</keyword>
<evidence type="ECO:0000313" key="2">
    <source>
        <dbReference type="Proteomes" id="UP000828390"/>
    </source>
</evidence>
<sequence length="71" mass="8413">MAVRKYRERMDFAQLTNDEFYKRYRVNHATLTYSIAQLDAALAPNTDRSHGLSTMTYPFGQKYRYANISQR</sequence>
<comment type="caution">
    <text evidence="1">The sequence shown here is derived from an EMBL/GenBank/DDBJ whole genome shotgun (WGS) entry which is preliminary data.</text>
</comment>
<dbReference type="AlphaFoldDB" id="A0A9D4DRT8"/>
<gene>
    <name evidence="1" type="ORF">DPMN_187558</name>
</gene>
<accession>A0A9D4DRT8</accession>
<protein>
    <submittedName>
        <fullName evidence="1">Uncharacterized protein</fullName>
    </submittedName>
</protein>
<name>A0A9D4DRT8_DREPO</name>
<reference evidence="1" key="1">
    <citation type="journal article" date="2019" name="bioRxiv">
        <title>The Genome of the Zebra Mussel, Dreissena polymorpha: A Resource for Invasive Species Research.</title>
        <authorList>
            <person name="McCartney M.A."/>
            <person name="Auch B."/>
            <person name="Kono T."/>
            <person name="Mallez S."/>
            <person name="Zhang Y."/>
            <person name="Obille A."/>
            <person name="Becker A."/>
            <person name="Abrahante J.E."/>
            <person name="Garbe J."/>
            <person name="Badalamenti J.P."/>
            <person name="Herman A."/>
            <person name="Mangelson H."/>
            <person name="Liachko I."/>
            <person name="Sullivan S."/>
            <person name="Sone E.D."/>
            <person name="Koren S."/>
            <person name="Silverstein K.A.T."/>
            <person name="Beckman K.B."/>
            <person name="Gohl D.M."/>
        </authorList>
    </citation>
    <scope>NUCLEOTIDE SEQUENCE</scope>
    <source>
        <strain evidence="1">Duluth1</strain>
        <tissue evidence="1">Whole animal</tissue>
    </source>
</reference>
<dbReference type="Proteomes" id="UP000828390">
    <property type="component" value="Unassembled WGS sequence"/>
</dbReference>
<reference evidence="1" key="2">
    <citation type="submission" date="2020-11" db="EMBL/GenBank/DDBJ databases">
        <authorList>
            <person name="McCartney M.A."/>
            <person name="Auch B."/>
            <person name="Kono T."/>
            <person name="Mallez S."/>
            <person name="Becker A."/>
            <person name="Gohl D.M."/>
            <person name="Silverstein K.A.T."/>
            <person name="Koren S."/>
            <person name="Bechman K.B."/>
            <person name="Herman A."/>
            <person name="Abrahante J.E."/>
            <person name="Garbe J."/>
        </authorList>
    </citation>
    <scope>NUCLEOTIDE SEQUENCE</scope>
    <source>
        <strain evidence="1">Duluth1</strain>
        <tissue evidence="1">Whole animal</tissue>
    </source>
</reference>
<organism evidence="1 2">
    <name type="scientific">Dreissena polymorpha</name>
    <name type="common">Zebra mussel</name>
    <name type="synonym">Mytilus polymorpha</name>
    <dbReference type="NCBI Taxonomy" id="45954"/>
    <lineage>
        <taxon>Eukaryota</taxon>
        <taxon>Metazoa</taxon>
        <taxon>Spiralia</taxon>
        <taxon>Lophotrochozoa</taxon>
        <taxon>Mollusca</taxon>
        <taxon>Bivalvia</taxon>
        <taxon>Autobranchia</taxon>
        <taxon>Heteroconchia</taxon>
        <taxon>Euheterodonta</taxon>
        <taxon>Imparidentia</taxon>
        <taxon>Neoheterodontei</taxon>
        <taxon>Myida</taxon>
        <taxon>Dreissenoidea</taxon>
        <taxon>Dreissenidae</taxon>
        <taxon>Dreissena</taxon>
    </lineage>
</organism>